<dbReference type="Ensembl" id="ENSEEET00000065952.1">
    <property type="protein sequence ID" value="ENSEEEP00000056564.1"/>
    <property type="gene ID" value="ENSEEEG00000027078.1"/>
</dbReference>
<sequence>MILLNLIIELLNHDLFLLEITTIMLSFYVSVVESVHPTNTNIQILFVGARGQKGIIGNPGLQGFGSPGYVGNPGPPGFLVQGPLGPPGQQGVPGSDGLLGETGNACRTCSAEHYLK</sequence>
<keyword evidence="2" id="KW-1185">Reference proteome</keyword>
<dbReference type="Pfam" id="PF01391">
    <property type="entry name" value="Collagen"/>
    <property type="match status" value="1"/>
</dbReference>
<accession>A0AAY5EJ12</accession>
<evidence type="ECO:0008006" key="3">
    <source>
        <dbReference type="Google" id="ProtNLM"/>
    </source>
</evidence>
<dbReference type="AlphaFoldDB" id="A0AAY5EJ12"/>
<reference evidence="1" key="2">
    <citation type="submission" date="2025-08" db="UniProtKB">
        <authorList>
            <consortium name="Ensembl"/>
        </authorList>
    </citation>
    <scope>IDENTIFICATION</scope>
</reference>
<protein>
    <recommendedName>
        <fullName evidence="3">Collagen triple helix repeat protein</fullName>
    </recommendedName>
</protein>
<evidence type="ECO:0000313" key="1">
    <source>
        <dbReference type="Ensembl" id="ENSEEEP00000056564.1"/>
    </source>
</evidence>
<reference evidence="1 2" key="1">
    <citation type="submission" date="2020-05" db="EMBL/GenBank/DDBJ databases">
        <title>Electrophorus electricus (electric eel) genome, fEleEle1, primary haplotype.</title>
        <authorList>
            <person name="Myers G."/>
            <person name="Meyer A."/>
            <person name="Fedrigo O."/>
            <person name="Formenti G."/>
            <person name="Rhie A."/>
            <person name="Tracey A."/>
            <person name="Sims Y."/>
            <person name="Jarvis E.D."/>
        </authorList>
    </citation>
    <scope>NUCLEOTIDE SEQUENCE [LARGE SCALE GENOMIC DNA]</scope>
</reference>
<proteinExistence type="predicted"/>
<organism evidence="1 2">
    <name type="scientific">Electrophorus electricus</name>
    <name type="common">Electric eel</name>
    <name type="synonym">Gymnotus electricus</name>
    <dbReference type="NCBI Taxonomy" id="8005"/>
    <lineage>
        <taxon>Eukaryota</taxon>
        <taxon>Metazoa</taxon>
        <taxon>Chordata</taxon>
        <taxon>Craniata</taxon>
        <taxon>Vertebrata</taxon>
        <taxon>Euteleostomi</taxon>
        <taxon>Actinopterygii</taxon>
        <taxon>Neopterygii</taxon>
        <taxon>Teleostei</taxon>
        <taxon>Ostariophysi</taxon>
        <taxon>Gymnotiformes</taxon>
        <taxon>Gymnotoidei</taxon>
        <taxon>Gymnotidae</taxon>
        <taxon>Electrophorus</taxon>
    </lineage>
</organism>
<dbReference type="Proteomes" id="UP000314983">
    <property type="component" value="Chromosome 7"/>
</dbReference>
<reference evidence="1" key="3">
    <citation type="submission" date="2025-09" db="UniProtKB">
        <authorList>
            <consortium name="Ensembl"/>
        </authorList>
    </citation>
    <scope>IDENTIFICATION</scope>
</reference>
<dbReference type="InterPro" id="IPR008160">
    <property type="entry name" value="Collagen"/>
</dbReference>
<evidence type="ECO:0000313" key="2">
    <source>
        <dbReference type="Proteomes" id="UP000314983"/>
    </source>
</evidence>
<name>A0AAY5EJ12_ELEEL</name>